<keyword evidence="2" id="KW-0813">Transport</keyword>
<feature type="non-terminal residue" evidence="12">
    <location>
        <position position="1"/>
    </location>
</feature>
<keyword evidence="9" id="KW-0472">Membrane</keyword>
<accession>A0A538S6I3</accession>
<evidence type="ECO:0000256" key="7">
    <source>
        <dbReference type="ARBA" id="ARBA00023065"/>
    </source>
</evidence>
<protein>
    <submittedName>
        <fullName evidence="12">TonB-dependent receptor</fullName>
    </submittedName>
</protein>
<keyword evidence="6" id="KW-0408">Iron</keyword>
<gene>
    <name evidence="12" type="ORF">E6K73_14350</name>
</gene>
<keyword evidence="5" id="KW-0812">Transmembrane</keyword>
<proteinExistence type="predicted"/>
<keyword evidence="3" id="KW-1134">Transmembrane beta strand</keyword>
<dbReference type="AlphaFoldDB" id="A0A538S6I3"/>
<dbReference type="InterPro" id="IPR039426">
    <property type="entry name" value="TonB-dep_rcpt-like"/>
</dbReference>
<dbReference type="GO" id="GO:0009279">
    <property type="term" value="C:cell outer membrane"/>
    <property type="evidence" value="ECO:0007669"/>
    <property type="project" value="UniProtKB-SubCell"/>
</dbReference>
<dbReference type="Gene3D" id="2.40.170.20">
    <property type="entry name" value="TonB-dependent receptor, beta-barrel domain"/>
    <property type="match status" value="1"/>
</dbReference>
<evidence type="ECO:0000256" key="4">
    <source>
        <dbReference type="ARBA" id="ARBA00022496"/>
    </source>
</evidence>
<sequence length="147" mass="15365">PDASFVPQNIARATITGGSLELAGRLAPRLGGVINVTATRAVDESTGAQLLRVPFLTGSAALHVQVAGGTLSALATYVGNRPDVDPASFARVDMPGYLVTNLRFALGAPERGQWQIGVDNVGDVQYEPIAGYPAPGRTVFIAFAERF</sequence>
<dbReference type="SUPFAM" id="SSF56935">
    <property type="entry name" value="Porins"/>
    <property type="match status" value="1"/>
</dbReference>
<comment type="caution">
    <text evidence="12">The sequence shown here is derived from an EMBL/GenBank/DDBJ whole genome shotgun (WGS) entry which is preliminary data.</text>
</comment>
<dbReference type="GO" id="GO:0006826">
    <property type="term" value="P:iron ion transport"/>
    <property type="evidence" value="ECO:0007669"/>
    <property type="project" value="UniProtKB-KW"/>
</dbReference>
<evidence type="ECO:0000256" key="8">
    <source>
        <dbReference type="ARBA" id="ARBA00023077"/>
    </source>
</evidence>
<dbReference type="Pfam" id="PF00593">
    <property type="entry name" value="TonB_dep_Rec_b-barrel"/>
    <property type="match status" value="1"/>
</dbReference>
<feature type="domain" description="TonB-dependent receptor-like beta-barrel" evidence="11">
    <location>
        <begin position="5"/>
        <end position="121"/>
    </location>
</feature>
<dbReference type="EMBL" id="VBOT01000211">
    <property type="protein sequence ID" value="TMQ46961.1"/>
    <property type="molecule type" value="Genomic_DNA"/>
</dbReference>
<evidence type="ECO:0000313" key="12">
    <source>
        <dbReference type="EMBL" id="TMQ46961.1"/>
    </source>
</evidence>
<dbReference type="PANTHER" id="PTHR32552">
    <property type="entry name" value="FERRICHROME IRON RECEPTOR-RELATED"/>
    <property type="match status" value="1"/>
</dbReference>
<dbReference type="InterPro" id="IPR000531">
    <property type="entry name" value="Beta-barrel_TonB"/>
</dbReference>
<evidence type="ECO:0000256" key="9">
    <source>
        <dbReference type="ARBA" id="ARBA00023136"/>
    </source>
</evidence>
<evidence type="ECO:0000313" key="13">
    <source>
        <dbReference type="Proteomes" id="UP000320184"/>
    </source>
</evidence>
<evidence type="ECO:0000259" key="11">
    <source>
        <dbReference type="Pfam" id="PF00593"/>
    </source>
</evidence>
<keyword evidence="10" id="KW-0998">Cell outer membrane</keyword>
<keyword evidence="7" id="KW-0406">Ion transport</keyword>
<evidence type="ECO:0000256" key="6">
    <source>
        <dbReference type="ARBA" id="ARBA00023004"/>
    </source>
</evidence>
<keyword evidence="8" id="KW-0798">TonB box</keyword>
<evidence type="ECO:0000256" key="5">
    <source>
        <dbReference type="ARBA" id="ARBA00022692"/>
    </source>
</evidence>
<evidence type="ECO:0000256" key="10">
    <source>
        <dbReference type="ARBA" id="ARBA00023237"/>
    </source>
</evidence>
<dbReference type="Proteomes" id="UP000320184">
    <property type="component" value="Unassembled WGS sequence"/>
</dbReference>
<evidence type="ECO:0000256" key="1">
    <source>
        <dbReference type="ARBA" id="ARBA00004571"/>
    </source>
</evidence>
<keyword evidence="4" id="KW-0410">Iron transport</keyword>
<keyword evidence="12" id="KW-0675">Receptor</keyword>
<name>A0A538S6I3_UNCEI</name>
<organism evidence="12 13">
    <name type="scientific">Eiseniibacteriota bacterium</name>
    <dbReference type="NCBI Taxonomy" id="2212470"/>
    <lineage>
        <taxon>Bacteria</taxon>
        <taxon>Candidatus Eiseniibacteriota</taxon>
    </lineage>
</organism>
<comment type="subcellular location">
    <subcellularLocation>
        <location evidence="1">Cell outer membrane</location>
        <topology evidence="1">Multi-pass membrane protein</topology>
    </subcellularLocation>
</comment>
<dbReference type="InterPro" id="IPR036942">
    <property type="entry name" value="Beta-barrel_TonB_sf"/>
</dbReference>
<evidence type="ECO:0000256" key="3">
    <source>
        <dbReference type="ARBA" id="ARBA00022452"/>
    </source>
</evidence>
<reference evidence="12 13" key="1">
    <citation type="journal article" date="2019" name="Nat. Microbiol.">
        <title>Mediterranean grassland soil C-N compound turnover is dependent on rainfall and depth, and is mediated by genomically divergent microorganisms.</title>
        <authorList>
            <person name="Diamond S."/>
            <person name="Andeer P.F."/>
            <person name="Li Z."/>
            <person name="Crits-Christoph A."/>
            <person name="Burstein D."/>
            <person name="Anantharaman K."/>
            <person name="Lane K.R."/>
            <person name="Thomas B.C."/>
            <person name="Pan C."/>
            <person name="Northen T.R."/>
            <person name="Banfield J.F."/>
        </authorList>
    </citation>
    <scope>NUCLEOTIDE SEQUENCE [LARGE SCALE GENOMIC DNA]</scope>
    <source>
        <strain evidence="12">WS_3</strain>
    </source>
</reference>
<dbReference type="PANTHER" id="PTHR32552:SF81">
    <property type="entry name" value="TONB-DEPENDENT OUTER MEMBRANE RECEPTOR"/>
    <property type="match status" value="1"/>
</dbReference>
<evidence type="ECO:0000256" key="2">
    <source>
        <dbReference type="ARBA" id="ARBA00022448"/>
    </source>
</evidence>